<keyword evidence="4" id="KW-1185">Reference proteome</keyword>
<feature type="compositionally biased region" description="Pro residues" evidence="1">
    <location>
        <begin position="56"/>
        <end position="67"/>
    </location>
</feature>
<feature type="signal peptide" evidence="2">
    <location>
        <begin position="1"/>
        <end position="22"/>
    </location>
</feature>
<comment type="caution">
    <text evidence="3">The sequence shown here is derived from an EMBL/GenBank/DDBJ whole genome shotgun (WGS) entry which is preliminary data.</text>
</comment>
<evidence type="ECO:0000256" key="1">
    <source>
        <dbReference type="SAM" id="MobiDB-lite"/>
    </source>
</evidence>
<keyword evidence="2" id="KW-0732">Signal</keyword>
<evidence type="ECO:0000313" key="3">
    <source>
        <dbReference type="EMBL" id="OVA05404.1"/>
    </source>
</evidence>
<organism evidence="3 4">
    <name type="scientific">Macleaya cordata</name>
    <name type="common">Five-seeded plume-poppy</name>
    <name type="synonym">Bocconia cordata</name>
    <dbReference type="NCBI Taxonomy" id="56857"/>
    <lineage>
        <taxon>Eukaryota</taxon>
        <taxon>Viridiplantae</taxon>
        <taxon>Streptophyta</taxon>
        <taxon>Embryophyta</taxon>
        <taxon>Tracheophyta</taxon>
        <taxon>Spermatophyta</taxon>
        <taxon>Magnoliopsida</taxon>
        <taxon>Ranunculales</taxon>
        <taxon>Papaveraceae</taxon>
        <taxon>Papaveroideae</taxon>
        <taxon>Macleaya</taxon>
    </lineage>
</organism>
<proteinExistence type="predicted"/>
<dbReference type="OMA" id="HFTIKAS"/>
<feature type="region of interest" description="Disordered" evidence="1">
    <location>
        <begin position="33"/>
        <end position="74"/>
    </location>
</feature>
<sequence>MGFFSQLLRVFCLILLLSQVSCRFDGHFTIKASVDRGGQRAPSPPSPLGRFSDNPRPSPPPPIPPSGRPLRTKS</sequence>
<name>A0A200Q4L8_MACCD</name>
<feature type="chain" id="PRO_5013324109" evidence="2">
    <location>
        <begin position="23"/>
        <end position="74"/>
    </location>
</feature>
<dbReference type="Proteomes" id="UP000195402">
    <property type="component" value="Unassembled WGS sequence"/>
</dbReference>
<dbReference type="EMBL" id="MVGT01003118">
    <property type="protein sequence ID" value="OVA05404.1"/>
    <property type="molecule type" value="Genomic_DNA"/>
</dbReference>
<evidence type="ECO:0000313" key="4">
    <source>
        <dbReference type="Proteomes" id="UP000195402"/>
    </source>
</evidence>
<dbReference type="InParanoid" id="A0A200Q4L8"/>
<accession>A0A200Q4L8</accession>
<protein>
    <submittedName>
        <fullName evidence="3">Uncharacterized protein</fullName>
    </submittedName>
</protein>
<dbReference type="AlphaFoldDB" id="A0A200Q4L8"/>
<reference evidence="3 4" key="1">
    <citation type="journal article" date="2017" name="Mol. Plant">
        <title>The Genome of Medicinal Plant Macleaya cordata Provides New Insights into Benzylisoquinoline Alkaloids Metabolism.</title>
        <authorList>
            <person name="Liu X."/>
            <person name="Liu Y."/>
            <person name="Huang P."/>
            <person name="Ma Y."/>
            <person name="Qing Z."/>
            <person name="Tang Q."/>
            <person name="Cao H."/>
            <person name="Cheng P."/>
            <person name="Zheng Y."/>
            <person name="Yuan Z."/>
            <person name="Zhou Y."/>
            <person name="Liu J."/>
            <person name="Tang Z."/>
            <person name="Zhuo Y."/>
            <person name="Zhang Y."/>
            <person name="Yu L."/>
            <person name="Huang J."/>
            <person name="Yang P."/>
            <person name="Peng Q."/>
            <person name="Zhang J."/>
            <person name="Jiang W."/>
            <person name="Zhang Z."/>
            <person name="Lin K."/>
            <person name="Ro D.K."/>
            <person name="Chen X."/>
            <person name="Xiong X."/>
            <person name="Shang Y."/>
            <person name="Huang S."/>
            <person name="Zeng J."/>
        </authorList>
    </citation>
    <scope>NUCLEOTIDE SEQUENCE [LARGE SCALE GENOMIC DNA]</scope>
    <source>
        <strain evidence="4">cv. BLH2017</strain>
        <tissue evidence="3">Root</tissue>
    </source>
</reference>
<gene>
    <name evidence="3" type="ORF">BVC80_441g168</name>
</gene>
<evidence type="ECO:0000256" key="2">
    <source>
        <dbReference type="SAM" id="SignalP"/>
    </source>
</evidence>